<protein>
    <submittedName>
        <fullName evidence="2">Uncharacterized protein</fullName>
    </submittedName>
</protein>
<keyword evidence="1" id="KW-0812">Transmembrane</keyword>
<dbReference type="InterPro" id="IPR046615">
    <property type="entry name" value="DUF6728"/>
</dbReference>
<organism evidence="2 3">
    <name type="scientific">Niabella ginsenosidivorans</name>
    <dbReference type="NCBI Taxonomy" id="1176587"/>
    <lineage>
        <taxon>Bacteria</taxon>
        <taxon>Pseudomonadati</taxon>
        <taxon>Bacteroidota</taxon>
        <taxon>Chitinophagia</taxon>
        <taxon>Chitinophagales</taxon>
        <taxon>Chitinophagaceae</taxon>
        <taxon>Niabella</taxon>
    </lineage>
</organism>
<reference evidence="2 3" key="1">
    <citation type="submission" date="2016-05" db="EMBL/GenBank/DDBJ databases">
        <title>Niabella ginsenosidivorans BS26 whole genome sequencing.</title>
        <authorList>
            <person name="Im W.T."/>
            <person name="Siddiqi M.Z."/>
        </authorList>
    </citation>
    <scope>NUCLEOTIDE SEQUENCE [LARGE SCALE GENOMIC DNA]</scope>
    <source>
        <strain evidence="2 3">BS26</strain>
    </source>
</reference>
<sequence length="59" mass="6866">MTAIMGVWNQIAQYLFLKKKDPNQPKSKWVGYMHGINRLSILLFLAALIVIIVKLLLRR</sequence>
<dbReference type="Proteomes" id="UP000077667">
    <property type="component" value="Chromosome"/>
</dbReference>
<accession>A0A1A9I4P7</accession>
<evidence type="ECO:0000256" key="1">
    <source>
        <dbReference type="SAM" id="Phobius"/>
    </source>
</evidence>
<dbReference type="AlphaFoldDB" id="A0A1A9I4P7"/>
<dbReference type="KEGG" id="nia:A8C56_17945"/>
<keyword evidence="3" id="KW-1185">Reference proteome</keyword>
<dbReference type="EMBL" id="CP015772">
    <property type="protein sequence ID" value="ANH82606.1"/>
    <property type="molecule type" value="Genomic_DNA"/>
</dbReference>
<dbReference type="STRING" id="1176587.A8C56_17945"/>
<dbReference type="Pfam" id="PF20498">
    <property type="entry name" value="DUF6728"/>
    <property type="match status" value="1"/>
</dbReference>
<keyword evidence="1" id="KW-1133">Transmembrane helix</keyword>
<feature type="transmembrane region" description="Helical" evidence="1">
    <location>
        <begin position="39"/>
        <end position="57"/>
    </location>
</feature>
<evidence type="ECO:0000313" key="2">
    <source>
        <dbReference type="EMBL" id="ANH82606.1"/>
    </source>
</evidence>
<name>A0A1A9I4P7_9BACT</name>
<keyword evidence="1" id="KW-0472">Membrane</keyword>
<evidence type="ECO:0000313" key="3">
    <source>
        <dbReference type="Proteomes" id="UP000077667"/>
    </source>
</evidence>
<gene>
    <name evidence="2" type="ORF">A8C56_17945</name>
</gene>
<proteinExistence type="predicted"/>